<keyword evidence="2" id="KW-1185">Reference proteome</keyword>
<reference evidence="1" key="1">
    <citation type="submission" date="2021-02" db="EMBL/GenBank/DDBJ databases">
        <authorList>
            <person name="Dougan E. K."/>
            <person name="Rhodes N."/>
            <person name="Thang M."/>
            <person name="Chan C."/>
        </authorList>
    </citation>
    <scope>NUCLEOTIDE SEQUENCE</scope>
</reference>
<proteinExistence type="predicted"/>
<dbReference type="EMBL" id="CAJNDS010000535">
    <property type="protein sequence ID" value="CAE7216329.1"/>
    <property type="molecule type" value="Genomic_DNA"/>
</dbReference>
<dbReference type="AlphaFoldDB" id="A0A812JT97"/>
<organism evidence="1 2">
    <name type="scientific">Symbiodinium natans</name>
    <dbReference type="NCBI Taxonomy" id="878477"/>
    <lineage>
        <taxon>Eukaryota</taxon>
        <taxon>Sar</taxon>
        <taxon>Alveolata</taxon>
        <taxon>Dinophyceae</taxon>
        <taxon>Suessiales</taxon>
        <taxon>Symbiodiniaceae</taxon>
        <taxon>Symbiodinium</taxon>
    </lineage>
</organism>
<sequence length="109" mass="12464">MHAWQEVPDRSQQLQDMIDEIGDVDMEPKVSRPARALPTPARAVLLWICCIHGDTPIGGTLLGLRWFGQWLRKPHKYLQGRSPRSQAATYKLAFPNGNAVFYERCFGER</sequence>
<dbReference type="Proteomes" id="UP000604046">
    <property type="component" value="Unassembled WGS sequence"/>
</dbReference>
<accession>A0A812JT97</accession>
<evidence type="ECO:0000313" key="2">
    <source>
        <dbReference type="Proteomes" id="UP000604046"/>
    </source>
</evidence>
<name>A0A812JT97_9DINO</name>
<comment type="caution">
    <text evidence="1">The sequence shown here is derived from an EMBL/GenBank/DDBJ whole genome shotgun (WGS) entry which is preliminary data.</text>
</comment>
<gene>
    <name evidence="1" type="ORF">SNAT2548_LOCUS7626</name>
</gene>
<evidence type="ECO:0000313" key="1">
    <source>
        <dbReference type="EMBL" id="CAE7216329.1"/>
    </source>
</evidence>
<protein>
    <submittedName>
        <fullName evidence="1">Uncharacterized protein</fullName>
    </submittedName>
</protein>